<dbReference type="InterPro" id="IPR039426">
    <property type="entry name" value="TonB-dep_rcpt-like"/>
</dbReference>
<dbReference type="GO" id="GO:0009279">
    <property type="term" value="C:cell outer membrane"/>
    <property type="evidence" value="ECO:0007669"/>
    <property type="project" value="UniProtKB-SubCell"/>
</dbReference>
<keyword evidence="4 7" id="KW-0812">Transmembrane</keyword>
<dbReference type="RefSeq" id="WP_068612214.1">
    <property type="nucleotide sequence ID" value="NZ_CP016268.1"/>
</dbReference>
<dbReference type="InterPro" id="IPR037066">
    <property type="entry name" value="Plug_dom_sf"/>
</dbReference>
<keyword evidence="5 7" id="KW-0472">Membrane</keyword>
<dbReference type="OrthoDB" id="9768147at2"/>
<dbReference type="Gene3D" id="2.60.40.1120">
    <property type="entry name" value="Carboxypeptidase-like, regulatory domain"/>
    <property type="match status" value="1"/>
</dbReference>
<dbReference type="InterPro" id="IPR036942">
    <property type="entry name" value="Beta-barrel_TonB_sf"/>
</dbReference>
<evidence type="ECO:0008006" key="11">
    <source>
        <dbReference type="Google" id="ProtNLM"/>
    </source>
</evidence>
<dbReference type="Gene3D" id="2.40.170.20">
    <property type="entry name" value="TonB-dependent receptor, beta-barrel domain"/>
    <property type="match status" value="1"/>
</dbReference>
<dbReference type="SUPFAM" id="SSF56935">
    <property type="entry name" value="Porins"/>
    <property type="match status" value="1"/>
</dbReference>
<proteinExistence type="inferred from homology"/>
<dbReference type="Gene3D" id="2.170.130.10">
    <property type="entry name" value="TonB-dependent receptor, plug domain"/>
    <property type="match status" value="1"/>
</dbReference>
<keyword evidence="6 7" id="KW-0998">Cell outer membrane</keyword>
<dbReference type="InterPro" id="IPR008969">
    <property type="entry name" value="CarboxyPept-like_regulatory"/>
</dbReference>
<evidence type="ECO:0000313" key="10">
    <source>
        <dbReference type="Proteomes" id="UP000092695"/>
    </source>
</evidence>
<evidence type="ECO:0000256" key="7">
    <source>
        <dbReference type="PROSITE-ProRule" id="PRU01360"/>
    </source>
</evidence>
<evidence type="ECO:0000256" key="8">
    <source>
        <dbReference type="SAM" id="SignalP"/>
    </source>
</evidence>
<keyword evidence="2 7" id="KW-0813">Transport</keyword>
<dbReference type="Proteomes" id="UP000092695">
    <property type="component" value="Chromosome"/>
</dbReference>
<dbReference type="SUPFAM" id="SSF49464">
    <property type="entry name" value="Carboxypeptidase regulatory domain-like"/>
    <property type="match status" value="1"/>
</dbReference>
<dbReference type="EMBL" id="CP016268">
    <property type="protein sequence ID" value="ANO50118.1"/>
    <property type="molecule type" value="Genomic_DNA"/>
</dbReference>
<evidence type="ECO:0000256" key="4">
    <source>
        <dbReference type="ARBA" id="ARBA00022692"/>
    </source>
</evidence>
<dbReference type="KEGG" id="woc:BA177_01795"/>
<keyword evidence="10" id="KW-1185">Reference proteome</keyword>
<evidence type="ECO:0000256" key="2">
    <source>
        <dbReference type="ARBA" id="ARBA00022448"/>
    </source>
</evidence>
<dbReference type="AlphaFoldDB" id="A0A193LCC3"/>
<keyword evidence="3 7" id="KW-1134">Transmembrane beta strand</keyword>
<comment type="similarity">
    <text evidence="7">Belongs to the TonB-dependent receptor family.</text>
</comment>
<gene>
    <name evidence="9" type="ORF">BA177_01795</name>
</gene>
<protein>
    <recommendedName>
        <fullName evidence="11">TonB-dependent receptor</fullName>
    </recommendedName>
</protein>
<evidence type="ECO:0000256" key="1">
    <source>
        <dbReference type="ARBA" id="ARBA00004571"/>
    </source>
</evidence>
<evidence type="ECO:0000256" key="6">
    <source>
        <dbReference type="ARBA" id="ARBA00023237"/>
    </source>
</evidence>
<organism evidence="9 10">
    <name type="scientific">Woeseia oceani</name>
    <dbReference type="NCBI Taxonomy" id="1548547"/>
    <lineage>
        <taxon>Bacteria</taxon>
        <taxon>Pseudomonadati</taxon>
        <taxon>Pseudomonadota</taxon>
        <taxon>Gammaproteobacteria</taxon>
        <taxon>Woeseiales</taxon>
        <taxon>Woeseiaceae</taxon>
        <taxon>Woeseia</taxon>
    </lineage>
</organism>
<evidence type="ECO:0000256" key="5">
    <source>
        <dbReference type="ARBA" id="ARBA00023136"/>
    </source>
</evidence>
<dbReference type="STRING" id="1548547.BA177_01795"/>
<evidence type="ECO:0000313" key="9">
    <source>
        <dbReference type="EMBL" id="ANO50118.1"/>
    </source>
</evidence>
<dbReference type="Pfam" id="PF13620">
    <property type="entry name" value="CarboxypepD_reg"/>
    <property type="match status" value="1"/>
</dbReference>
<name>A0A193LCC3_9GAMM</name>
<comment type="subcellular location">
    <subcellularLocation>
        <location evidence="1 7">Cell outer membrane</location>
        <topology evidence="1 7">Multi-pass membrane protein</topology>
    </subcellularLocation>
</comment>
<feature type="signal peptide" evidence="8">
    <location>
        <begin position="1"/>
        <end position="37"/>
    </location>
</feature>
<accession>A0A193LCC3</accession>
<feature type="chain" id="PRO_5008260037" description="TonB-dependent receptor" evidence="8">
    <location>
        <begin position="38"/>
        <end position="990"/>
    </location>
</feature>
<reference evidence="9 10" key="1">
    <citation type="submission" date="2016-06" db="EMBL/GenBank/DDBJ databases">
        <title>Complete genome sequence of a deep-branching marine Gamma Proteobacterium Woeseia oceani type strain XK5.</title>
        <authorList>
            <person name="Mu D."/>
            <person name="Du Z."/>
        </authorList>
    </citation>
    <scope>NUCLEOTIDE SEQUENCE [LARGE SCALE GENOMIC DNA]</scope>
    <source>
        <strain evidence="9 10">XK5</strain>
    </source>
</reference>
<dbReference type="PROSITE" id="PS52016">
    <property type="entry name" value="TONB_DEPENDENT_REC_3"/>
    <property type="match status" value="1"/>
</dbReference>
<evidence type="ECO:0000256" key="3">
    <source>
        <dbReference type="ARBA" id="ARBA00022452"/>
    </source>
</evidence>
<sequence>MRQQPWSAERSNFRNKLNRVWAVLALGLAFFAAPAFAQQTGDISGKVTDSSGAGVAGVSITASSNVLPQARTTSSSASGRYRMPLLPPGNYEVRFTFPDGSTLVRNAAVILQQNSEVDVTMGVAQAQMEEIMVLGTQALADTGQASLKNSVNAATIDALPVGQEYRDLMKLIPGVQYSEDTVRGPSSGGSGQDNGYQFDGVDVSLPLFGTLSADPSSHDIAQVSIVRGGAKAIGFNRSGGFLMNTVSKSGTDEFTGEVSYKMQSASLTGDRETGDNPLEFDEDKDWLTASFGGPILRDRLYFYTSYYAPTATRDNTANAYGPVGDFDDSRDEFFGKLTFSPTDNILLNGSFRTSEHEIRNRSVGTFGAASTSEGDKSTLDIAILEGSWIVTDDDAINFKYTHFQNDNSSRPDTLFGFQIAEGDSLNINALDQLGNFTVPTPIAGETAYNAFIQPYIDQYGYSDGGVATGGGNVGGGSTLDDQNFMRESFEIGYDRLFYAGNVTHDLHIGYQYQTIEEELSRTSNGWGSITVPGGRVMATDGVTPIFFQATFEQMSLLTGGGAAIPPIVSTVDMQSFEINDTIEVGDWTYNVGVLFSNDVLYGQGLAADSSNPLTGLTPSPGSVYKMYEVDWKDMIQPRLGVNWDYSDTSSMYVNYAKYNPSASSLARAASWDRNLRRSIRANFDQNGNFIEVDPVGSSSGKVFDDDLTPRSIDEYLVGWTKDVNSDLVVRAHVRYRKGGHFWEDTNNTARVDYNPPAGIPREPYVPNLDDIRAEIGGSSYVIAELDGGYTKYYEASVEAEWNLDNLFLRGSYVWSHYYGNFDQDNTTTDNDQNIFIGSSNIGDDAGRQLWDFKDGNLKGDRRHMLKVYGYYLFNWNGSAGAYLVYQSGQPWESWDVEVYRALTSSTSDTIRYSEPAGSRTTSAHWQLDLNYTHNFQVFGDQNIQLRADIFNVFDRQTGYNIEPRVNNDNYGLPQDFFNPRRIQLAVKYQF</sequence>
<keyword evidence="8" id="KW-0732">Signal</keyword>